<reference evidence="4 5" key="1">
    <citation type="submission" date="2022-07" db="EMBL/GenBank/DDBJ databases">
        <authorList>
            <person name="Li W.-J."/>
            <person name="Deng Q.-Q."/>
        </authorList>
    </citation>
    <scope>NUCLEOTIDE SEQUENCE [LARGE SCALE GENOMIC DNA]</scope>
    <source>
        <strain evidence="4 5">SYSU M60028</strain>
    </source>
</reference>
<comment type="catalytic activity">
    <reaction evidence="3">
        <text>L-glutaminyl-[protein] + H2O = L-glutamyl-[protein] + NH4(+)</text>
        <dbReference type="Rhea" id="RHEA:16441"/>
        <dbReference type="Rhea" id="RHEA-COMP:10207"/>
        <dbReference type="Rhea" id="RHEA-COMP:10208"/>
        <dbReference type="ChEBI" id="CHEBI:15377"/>
        <dbReference type="ChEBI" id="CHEBI:28938"/>
        <dbReference type="ChEBI" id="CHEBI:29973"/>
        <dbReference type="ChEBI" id="CHEBI:30011"/>
        <dbReference type="EC" id="3.5.1.44"/>
    </reaction>
</comment>
<accession>A0ABT1L9Q2</accession>
<dbReference type="InterPro" id="IPR038592">
    <property type="entry name" value="CheD-like_sf"/>
</dbReference>
<dbReference type="Gene3D" id="3.30.1330.200">
    <property type="match status" value="1"/>
</dbReference>
<dbReference type="InterPro" id="IPR011324">
    <property type="entry name" value="Cytotoxic_necrot_fac-like_cat"/>
</dbReference>
<dbReference type="HAMAP" id="MF_01440">
    <property type="entry name" value="CheD"/>
    <property type="match status" value="1"/>
</dbReference>
<comment type="similarity">
    <text evidence="3">Belongs to the CheD family.</text>
</comment>
<sequence>MAPRDPSPAQPRRAFHDAASGSTLVSVAPGGHYVTSDSNEIVVTLLGSCVAACARDTVSGVGGLNHFLLPTGDVHDRAQGSDEAMRFGDYAMETLLNSIYRKGGQRGRIEFKIFGGARVLGGSSLLKIGEQNIAFVEKFLRTEGFPIVSRSVGGTAPRRLRFHPATGKAFVQELDRTTAANVTHEEETYSSRLRRRAPAGEVEFF</sequence>
<dbReference type="Proteomes" id="UP001205890">
    <property type="component" value="Unassembled WGS sequence"/>
</dbReference>
<organism evidence="4 5">
    <name type="scientific">Alsobacter ponti</name>
    <dbReference type="NCBI Taxonomy" id="2962936"/>
    <lineage>
        <taxon>Bacteria</taxon>
        <taxon>Pseudomonadati</taxon>
        <taxon>Pseudomonadota</taxon>
        <taxon>Alphaproteobacteria</taxon>
        <taxon>Hyphomicrobiales</taxon>
        <taxon>Alsobacteraceae</taxon>
        <taxon>Alsobacter</taxon>
    </lineage>
</organism>
<proteinExistence type="inferred from homology"/>
<evidence type="ECO:0000256" key="1">
    <source>
        <dbReference type="ARBA" id="ARBA00022500"/>
    </source>
</evidence>
<keyword evidence="1 3" id="KW-0145">Chemotaxis</keyword>
<dbReference type="CDD" id="cd16352">
    <property type="entry name" value="CheD"/>
    <property type="match status" value="1"/>
</dbReference>
<gene>
    <name evidence="3" type="primary">cheD</name>
    <name evidence="4" type="ORF">NK718_04810</name>
</gene>
<comment type="caution">
    <text evidence="4">The sequence shown here is derived from an EMBL/GenBank/DDBJ whole genome shotgun (WGS) entry which is preliminary data.</text>
</comment>
<comment type="function">
    <text evidence="3">Probably deamidates glutamine residues to glutamate on methyl-accepting chemotaxis receptors (MCPs), playing an important role in chemotaxis.</text>
</comment>
<dbReference type="SUPFAM" id="SSF64438">
    <property type="entry name" value="CNF1/YfiH-like putative cysteine hydrolases"/>
    <property type="match status" value="1"/>
</dbReference>
<dbReference type="InterPro" id="IPR005659">
    <property type="entry name" value="Chemorcpt_Glu_NH3ase_CheD"/>
</dbReference>
<protein>
    <recommendedName>
        <fullName evidence="3">Probable chemoreceptor glutamine deamidase CheD</fullName>
        <ecNumber evidence="3">3.5.1.44</ecNumber>
    </recommendedName>
</protein>
<keyword evidence="2 3" id="KW-0378">Hydrolase</keyword>
<dbReference type="PANTHER" id="PTHR35147:SF2">
    <property type="entry name" value="CHEMORECEPTOR GLUTAMINE DEAMIDASE CHED-RELATED"/>
    <property type="match status" value="1"/>
</dbReference>
<dbReference type="PANTHER" id="PTHR35147">
    <property type="entry name" value="CHEMORECEPTOR GLUTAMINE DEAMIDASE CHED-RELATED"/>
    <property type="match status" value="1"/>
</dbReference>
<name>A0ABT1L9Q2_9HYPH</name>
<dbReference type="EMBL" id="JANCLU010000003">
    <property type="protein sequence ID" value="MCP8937826.1"/>
    <property type="molecule type" value="Genomic_DNA"/>
</dbReference>
<dbReference type="RefSeq" id="WP_254739171.1">
    <property type="nucleotide sequence ID" value="NZ_JANCLU010000003.1"/>
</dbReference>
<dbReference type="Pfam" id="PF03975">
    <property type="entry name" value="CheD"/>
    <property type="match status" value="1"/>
</dbReference>
<evidence type="ECO:0000313" key="5">
    <source>
        <dbReference type="Proteomes" id="UP001205890"/>
    </source>
</evidence>
<evidence type="ECO:0000256" key="2">
    <source>
        <dbReference type="ARBA" id="ARBA00022801"/>
    </source>
</evidence>
<evidence type="ECO:0000313" key="4">
    <source>
        <dbReference type="EMBL" id="MCP8937826.1"/>
    </source>
</evidence>
<keyword evidence="5" id="KW-1185">Reference proteome</keyword>
<dbReference type="EC" id="3.5.1.44" evidence="3"/>
<evidence type="ECO:0000256" key="3">
    <source>
        <dbReference type="HAMAP-Rule" id="MF_01440"/>
    </source>
</evidence>